<dbReference type="Proteomes" id="UP001190700">
    <property type="component" value="Unassembled WGS sequence"/>
</dbReference>
<reference evidence="2 3" key="1">
    <citation type="journal article" date="2015" name="Genome Biol. Evol.">
        <title>Comparative Genomics of a Bacterivorous Green Alga Reveals Evolutionary Causalities and Consequences of Phago-Mixotrophic Mode of Nutrition.</title>
        <authorList>
            <person name="Burns J.A."/>
            <person name="Paasch A."/>
            <person name="Narechania A."/>
            <person name="Kim E."/>
        </authorList>
    </citation>
    <scope>NUCLEOTIDE SEQUENCE [LARGE SCALE GENOMIC DNA]</scope>
    <source>
        <strain evidence="2 3">PLY_AMNH</strain>
    </source>
</reference>
<accession>A0AAE0GSL3</accession>
<gene>
    <name evidence="2" type="ORF">CYMTET_8640</name>
</gene>
<keyword evidence="3" id="KW-1185">Reference proteome</keyword>
<dbReference type="AlphaFoldDB" id="A0AAE0GSL3"/>
<name>A0AAE0GSL3_9CHLO</name>
<dbReference type="Pfam" id="PF04187">
    <property type="entry name" value="Cofac_haem_bdg"/>
    <property type="match status" value="1"/>
</dbReference>
<dbReference type="Gene3D" id="3.40.50.11550">
    <property type="match status" value="1"/>
</dbReference>
<sequence length="148" mass="16634">MPLGIEIDVPPHESLLHLAQIHAPCIVTLDENGSFGHRSQVFSRPLAQLSNAEGDPWRDMVRNAEYVFFGEKPEQPDVLAAQLCVLYEMSRAALVEGKKVSVVLEMFHTPNQQPLLDRFARKHEMQLGDMEAGLNSTVRCKRGGKSRR</sequence>
<evidence type="ECO:0000313" key="2">
    <source>
        <dbReference type="EMBL" id="KAK3283674.1"/>
    </source>
</evidence>
<dbReference type="InterPro" id="IPR007314">
    <property type="entry name" value="Cofac_haem-bd_dom"/>
</dbReference>
<feature type="domain" description="Haem-binding uptake Tiki superfamily ChaN" evidence="1">
    <location>
        <begin position="60"/>
        <end position="124"/>
    </location>
</feature>
<organism evidence="2 3">
    <name type="scientific">Cymbomonas tetramitiformis</name>
    <dbReference type="NCBI Taxonomy" id="36881"/>
    <lineage>
        <taxon>Eukaryota</taxon>
        <taxon>Viridiplantae</taxon>
        <taxon>Chlorophyta</taxon>
        <taxon>Pyramimonadophyceae</taxon>
        <taxon>Pyramimonadales</taxon>
        <taxon>Pyramimonadaceae</taxon>
        <taxon>Cymbomonas</taxon>
    </lineage>
</organism>
<proteinExistence type="predicted"/>
<dbReference type="SUPFAM" id="SSF159501">
    <property type="entry name" value="EreA/ChaN-like"/>
    <property type="match status" value="1"/>
</dbReference>
<comment type="caution">
    <text evidence="2">The sequence shown here is derived from an EMBL/GenBank/DDBJ whole genome shotgun (WGS) entry which is preliminary data.</text>
</comment>
<evidence type="ECO:0000313" key="3">
    <source>
        <dbReference type="Proteomes" id="UP001190700"/>
    </source>
</evidence>
<protein>
    <recommendedName>
        <fullName evidence="1">Haem-binding uptake Tiki superfamily ChaN domain-containing protein</fullName>
    </recommendedName>
</protein>
<evidence type="ECO:0000259" key="1">
    <source>
        <dbReference type="Pfam" id="PF04187"/>
    </source>
</evidence>
<dbReference type="EMBL" id="LGRX02002685">
    <property type="protein sequence ID" value="KAK3283674.1"/>
    <property type="molecule type" value="Genomic_DNA"/>
</dbReference>